<sequence length="91" mass="10379">MQGNFVRAVNARNSAALYCLRMMRCADVKLANPNIFFSACQFYAIATLSWLSSNRIEVVEQGVLAACPRLTYLDLRNNPLQRMHQRLQSVQ</sequence>
<dbReference type="Gene3D" id="3.80.10.10">
    <property type="entry name" value="Ribonuclease Inhibitor"/>
    <property type="match status" value="1"/>
</dbReference>
<name>A0A4C1WVX7_EUMVA</name>
<dbReference type="SUPFAM" id="SSF52058">
    <property type="entry name" value="L domain-like"/>
    <property type="match status" value="1"/>
</dbReference>
<dbReference type="OrthoDB" id="1883493at2759"/>
<organism evidence="1 2">
    <name type="scientific">Eumeta variegata</name>
    <name type="common">Bagworm moth</name>
    <name type="synonym">Eumeta japonica</name>
    <dbReference type="NCBI Taxonomy" id="151549"/>
    <lineage>
        <taxon>Eukaryota</taxon>
        <taxon>Metazoa</taxon>
        <taxon>Ecdysozoa</taxon>
        <taxon>Arthropoda</taxon>
        <taxon>Hexapoda</taxon>
        <taxon>Insecta</taxon>
        <taxon>Pterygota</taxon>
        <taxon>Neoptera</taxon>
        <taxon>Endopterygota</taxon>
        <taxon>Lepidoptera</taxon>
        <taxon>Glossata</taxon>
        <taxon>Ditrysia</taxon>
        <taxon>Tineoidea</taxon>
        <taxon>Psychidae</taxon>
        <taxon>Oiketicinae</taxon>
        <taxon>Eumeta</taxon>
    </lineage>
</organism>
<dbReference type="Proteomes" id="UP000299102">
    <property type="component" value="Unassembled WGS sequence"/>
</dbReference>
<reference evidence="1 2" key="1">
    <citation type="journal article" date="2019" name="Commun. Biol.">
        <title>The bagworm genome reveals a unique fibroin gene that provides high tensile strength.</title>
        <authorList>
            <person name="Kono N."/>
            <person name="Nakamura H."/>
            <person name="Ohtoshi R."/>
            <person name="Tomita M."/>
            <person name="Numata K."/>
            <person name="Arakawa K."/>
        </authorList>
    </citation>
    <scope>NUCLEOTIDE SEQUENCE [LARGE SCALE GENOMIC DNA]</scope>
</reference>
<dbReference type="InterPro" id="IPR032675">
    <property type="entry name" value="LRR_dom_sf"/>
</dbReference>
<keyword evidence="2" id="KW-1185">Reference proteome</keyword>
<dbReference type="AlphaFoldDB" id="A0A4C1WVX7"/>
<evidence type="ECO:0000313" key="1">
    <source>
        <dbReference type="EMBL" id="GBP54782.1"/>
    </source>
</evidence>
<comment type="caution">
    <text evidence="1">The sequence shown here is derived from an EMBL/GenBank/DDBJ whole genome shotgun (WGS) entry which is preliminary data.</text>
</comment>
<accession>A0A4C1WVX7</accession>
<dbReference type="EMBL" id="BGZK01000655">
    <property type="protein sequence ID" value="GBP54782.1"/>
    <property type="molecule type" value="Genomic_DNA"/>
</dbReference>
<proteinExistence type="predicted"/>
<evidence type="ECO:0000313" key="2">
    <source>
        <dbReference type="Proteomes" id="UP000299102"/>
    </source>
</evidence>
<protein>
    <submittedName>
        <fullName evidence="1">Uncharacterized protein</fullName>
    </submittedName>
</protein>
<gene>
    <name evidence="1" type="ORF">EVAR_87854_1</name>
</gene>